<feature type="compositionally biased region" description="Polar residues" evidence="6">
    <location>
        <begin position="381"/>
        <end position="391"/>
    </location>
</feature>
<reference evidence="11" key="1">
    <citation type="journal article" date="2013" name="Nat. Biotechnol.">
        <title>Chinese hamster genome sequenced from sorted chromosomes.</title>
        <authorList>
            <person name="Brinkrolf K."/>
            <person name="Rupp O."/>
            <person name="Laux H."/>
            <person name="Kollin F."/>
            <person name="Ernst W."/>
            <person name="Linke B."/>
            <person name="Kofler R."/>
            <person name="Romand S."/>
            <person name="Hesse F."/>
            <person name="Budach W.E."/>
            <person name="Galosy S."/>
            <person name="Muller D."/>
            <person name="Noll T."/>
            <person name="Wienberg J."/>
            <person name="Jostock T."/>
            <person name="Leonard M."/>
            <person name="Grillari J."/>
            <person name="Tauch A."/>
            <person name="Goesmann A."/>
            <person name="Helk B."/>
            <person name="Mott J.E."/>
            <person name="Puhler A."/>
            <person name="Borth N."/>
        </authorList>
    </citation>
    <scope>NUCLEOTIDE SEQUENCE [LARGE SCALE GENOMIC DNA]</scope>
    <source>
        <strain evidence="11">17A/GY</strain>
    </source>
</reference>
<dbReference type="CDD" id="cd10577">
    <property type="entry name" value="TNFRSF1B"/>
    <property type="match status" value="1"/>
</dbReference>
<feature type="compositionally biased region" description="Polar residues" evidence="6">
    <location>
        <begin position="288"/>
        <end position="298"/>
    </location>
</feature>
<evidence type="ECO:0000256" key="5">
    <source>
        <dbReference type="PROSITE-ProRule" id="PRU00206"/>
    </source>
</evidence>
<dbReference type="PANTHER" id="PTHR47386:SF1">
    <property type="entry name" value="TUMOR NECROSIS FACTOR RECEPTOR SUPERFAMILY MEMBER 1B"/>
    <property type="match status" value="1"/>
</dbReference>
<dbReference type="GO" id="GO:0043120">
    <property type="term" value="F:tumor necrosis factor binding"/>
    <property type="evidence" value="ECO:0007669"/>
    <property type="project" value="TreeGrafter"/>
</dbReference>
<evidence type="ECO:0000259" key="9">
    <source>
        <dbReference type="PROSITE" id="PS50050"/>
    </source>
</evidence>
<feature type="domain" description="TNFR-Cys" evidence="9">
    <location>
        <begin position="639"/>
        <end position="680"/>
    </location>
</feature>
<feature type="chain" id="PRO_5005405986" evidence="8">
    <location>
        <begin position="19"/>
        <end position="1037"/>
    </location>
</feature>
<feature type="region of interest" description="Disordered" evidence="6">
    <location>
        <begin position="959"/>
        <end position="1037"/>
    </location>
</feature>
<feature type="disulfide bond" evidence="5">
    <location>
        <begin position="706"/>
        <end position="724"/>
    </location>
</feature>
<dbReference type="GO" id="GO:0048714">
    <property type="term" value="P:positive regulation of oligodendrocyte differentiation"/>
    <property type="evidence" value="ECO:0007669"/>
    <property type="project" value="TreeGrafter"/>
</dbReference>
<accession>A0A061IJ72</accession>
<feature type="disulfide bond" evidence="5">
    <location>
        <begin position="131"/>
        <end position="149"/>
    </location>
</feature>
<dbReference type="Gene3D" id="2.10.50.10">
    <property type="entry name" value="Tumor Necrosis Factor Receptor, subunit A, domain 2"/>
    <property type="match status" value="4"/>
</dbReference>
<feature type="region of interest" description="Disordered" evidence="6">
    <location>
        <begin position="194"/>
        <end position="240"/>
    </location>
</feature>
<feature type="disulfide bond" evidence="5">
    <location>
        <begin position="619"/>
        <end position="637"/>
    </location>
</feature>
<keyword evidence="1 8" id="KW-0732">Signal</keyword>
<dbReference type="Pfam" id="PF00020">
    <property type="entry name" value="TNFR_c6"/>
    <property type="match status" value="4"/>
</dbReference>
<dbReference type="InterPro" id="IPR033996">
    <property type="entry name" value="TNFRSF1B_N"/>
</dbReference>
<dbReference type="InterPro" id="IPR001368">
    <property type="entry name" value="TNFR/NGFR_Cys_rich_reg"/>
</dbReference>
<evidence type="ECO:0000256" key="6">
    <source>
        <dbReference type="SAM" id="MobiDB-lite"/>
    </source>
</evidence>
<feature type="repeat" description="TNFR-Cys" evidence="5">
    <location>
        <begin position="681"/>
        <end position="724"/>
    </location>
</feature>
<feature type="compositionally biased region" description="Polar residues" evidence="6">
    <location>
        <begin position="211"/>
        <end position="240"/>
    </location>
</feature>
<feature type="domain" description="TNFR-Cys" evidence="9">
    <location>
        <begin position="150"/>
        <end position="192"/>
    </location>
</feature>
<dbReference type="AlphaFoldDB" id="A0A061IJ72"/>
<proteinExistence type="predicted"/>
<dbReference type="GO" id="GO:0042129">
    <property type="term" value="P:regulation of T cell proliferation"/>
    <property type="evidence" value="ECO:0007669"/>
    <property type="project" value="TreeGrafter"/>
</dbReference>
<feature type="repeat" description="TNFR-Cys" evidence="5">
    <location>
        <begin position="639"/>
        <end position="680"/>
    </location>
</feature>
<dbReference type="GO" id="GO:0002724">
    <property type="term" value="P:regulation of T cell cytokine production"/>
    <property type="evidence" value="ECO:0007669"/>
    <property type="project" value="TreeGrafter"/>
</dbReference>
<feature type="domain" description="TNFR-Cys" evidence="9">
    <location>
        <begin position="112"/>
        <end position="149"/>
    </location>
</feature>
<feature type="region of interest" description="Disordered" evidence="6">
    <location>
        <begin position="418"/>
        <end position="444"/>
    </location>
</feature>
<keyword evidence="7" id="KW-0812">Transmembrane</keyword>
<feature type="region of interest" description="Disordered" evidence="6">
    <location>
        <begin position="254"/>
        <end position="301"/>
    </location>
</feature>
<dbReference type="GO" id="GO:0097191">
    <property type="term" value="P:extrinsic apoptotic signaling pathway"/>
    <property type="evidence" value="ECO:0007669"/>
    <property type="project" value="TreeGrafter"/>
</dbReference>
<feature type="signal peptide" evidence="8">
    <location>
        <begin position="1"/>
        <end position="18"/>
    </location>
</feature>
<feature type="repeat" description="TNFR-Cys" evidence="5">
    <location>
        <begin position="150"/>
        <end position="192"/>
    </location>
</feature>
<dbReference type="GO" id="GO:0006954">
    <property type="term" value="P:inflammatory response"/>
    <property type="evidence" value="ECO:0007669"/>
    <property type="project" value="InterPro"/>
</dbReference>
<feature type="disulfide bond" evidence="5">
    <location>
        <begin position="682"/>
        <end position="697"/>
    </location>
</feature>
<feature type="region of interest" description="Disordered" evidence="6">
    <location>
        <begin position="380"/>
        <end position="400"/>
    </location>
</feature>
<feature type="transmembrane region" description="Helical" evidence="7">
    <location>
        <begin position="310"/>
        <end position="331"/>
    </location>
</feature>
<feature type="compositionally biased region" description="Basic and acidic residues" evidence="6">
    <location>
        <begin position="863"/>
        <end position="872"/>
    </location>
</feature>
<dbReference type="InterPro" id="IPR051670">
    <property type="entry name" value="TNF_chemokine_rcpt-like"/>
</dbReference>
<feature type="domain" description="TNFR-Cys" evidence="9">
    <location>
        <begin position="600"/>
        <end position="637"/>
    </location>
</feature>
<feature type="domain" description="TNFR-Cys" evidence="9">
    <location>
        <begin position="681"/>
        <end position="724"/>
    </location>
</feature>
<dbReference type="InterPro" id="IPR020416">
    <property type="entry name" value="TNFR_8"/>
</dbReference>
<dbReference type="SUPFAM" id="SSF57586">
    <property type="entry name" value="TNF receptor-like"/>
    <property type="match status" value="3"/>
</dbReference>
<keyword evidence="7" id="KW-1133">Transmembrane helix</keyword>
<dbReference type="SMART" id="SM00208">
    <property type="entry name" value="TNFR"/>
    <property type="match status" value="6"/>
</dbReference>
<feature type="disulfide bond" evidence="5">
    <location>
        <begin position="662"/>
        <end position="680"/>
    </location>
</feature>
<sequence>MSALRAALGLLLLGMLRAFPKDRPLKTTCAGDPNYYAGSCCHRCPPDQAVGVQEVMDRWQFGRETLAMKVEGGRKSLSLAQCNWPLLLGQPGIGGLSPTQPCPQGPDHCRKQCDPDHYVNEDGHCTACVTCLEGLVEKAPCSMNSSRVCECQPGTYCKTPGVNSCARCSLHSRCSGGEVVKVPGTAEKDTVCELPSSGPGPDCSNPDDCKTLTSHATPQATPTLKTSATDSMRSLTTTGSTGLVQEDATELLKVPEFPSSQAREPSPDPDKAEMNMNLKLPSPGTLPDFSTSGNSEEPASTGRHCVSGPMLFWVAMVILLLGSSTFFLCYWKACRRRIQQKLHLENLAQTFQPKMEQVGEYLVVQRAAWTDFRPAKKPTQLKRSVSATDPSTGHKLSPVSPPVVETCTNVGAACLESQPLLDDSTAGNPLTPREPPEPRVSTTEHTNNRIEKIYIMKADTVIVGSVKTEVPEGRAPAGSTEPEWEAELEVDHTPHYPEQETEPPLGSCTEVMFSVEEGGKEDHEPTTVSEKHKCALLKSEGGQGGKKPGLCFLKPSSSSQAKNPSMATGVLEARVTVLMAASLALFQVTLTPYMPEPGDACRDPKEYYNKKVQMCCAACPPGQHVKHFCTQTSDTVCADCEEGTYTKLWNRLPTCLSCGSRCGDDQVKTQACTKQQNRVCTCKADMYCALPTNTDSCRQCIRLSKCGPGFGVAGTRSANGNVVCKACAPGTFSDTTSSTDMCKPHRICSILAIPGNASRDAVCASESPAPSTIPGTVYVSHPEPTRTQPLEPEPESNPIPPTFSVFESLTPRSAHSTNGGISLPIGLIVGVTTLSLLVIGLANCFILVQKKKKPSCLQREAKVAHLPDEKSRGGATGLEQQRLLTTAPSSSSSSLESSASAGDRRAPPRSQPQATATEEVRGSQEACAGSRSSDSSHGSHGTHVNVTCIVNVCSSPDHSSQCSSQASTTVGDPDANPSGSPKDEQVPFSQEECPSQSQWDAPETLQSHEKPLPLGVPDVGMKPNQPGWCDQVAAKVA</sequence>
<evidence type="ECO:0000256" key="8">
    <source>
        <dbReference type="SAM" id="SignalP"/>
    </source>
</evidence>
<gene>
    <name evidence="10" type="ORF">H671_2g5899</name>
</gene>
<protein>
    <submittedName>
        <fullName evidence="10">Tumor necrosis factor receptor superfamily member 1B-like protein</fullName>
    </submittedName>
</protein>
<dbReference type="PROSITE" id="PS50050">
    <property type="entry name" value="TNFR_NGFR_2"/>
    <property type="match status" value="5"/>
</dbReference>
<dbReference type="GO" id="GO:0008630">
    <property type="term" value="P:intrinsic apoptotic signaling pathway in response to DNA damage"/>
    <property type="evidence" value="ECO:0007669"/>
    <property type="project" value="TreeGrafter"/>
</dbReference>
<evidence type="ECO:0000256" key="2">
    <source>
        <dbReference type="ARBA" id="ARBA00022737"/>
    </source>
</evidence>
<feature type="region of interest" description="Disordered" evidence="6">
    <location>
        <begin position="863"/>
        <end position="941"/>
    </location>
</feature>
<feature type="repeat" description="TNFR-Cys" evidence="5">
    <location>
        <begin position="112"/>
        <end position="149"/>
    </location>
</feature>
<feature type="repeat" description="TNFR-Cys" evidence="5">
    <location>
        <begin position="600"/>
        <end position="637"/>
    </location>
</feature>
<dbReference type="FunFam" id="2.10.50.10:FF:000036">
    <property type="entry name" value="Tumor necrosis factor receptor superfamily member 1B"/>
    <property type="match status" value="1"/>
</dbReference>
<name>A0A061IJ72_CRIGR</name>
<keyword evidence="7" id="KW-0472">Membrane</keyword>
<dbReference type="GO" id="GO:0150079">
    <property type="term" value="P:negative regulation of neuroinflammatory response"/>
    <property type="evidence" value="ECO:0007669"/>
    <property type="project" value="TreeGrafter"/>
</dbReference>
<keyword evidence="2" id="KW-0677">Repeat</keyword>
<feature type="compositionally biased region" description="Low complexity" evidence="6">
    <location>
        <begin position="887"/>
        <end position="901"/>
    </location>
</feature>
<dbReference type="EMBL" id="KE667913">
    <property type="protein sequence ID" value="ERE84512.1"/>
    <property type="molecule type" value="Genomic_DNA"/>
</dbReference>
<feature type="region of interest" description="Disordered" evidence="6">
    <location>
        <begin position="763"/>
        <end position="797"/>
    </location>
</feature>
<evidence type="ECO:0000313" key="11">
    <source>
        <dbReference type="Proteomes" id="UP000030759"/>
    </source>
</evidence>
<feature type="disulfide bond" evidence="5">
    <location>
        <begin position="616"/>
        <end position="629"/>
    </location>
</feature>
<dbReference type="GO" id="GO:0005031">
    <property type="term" value="F:tumor necrosis factor receptor activity"/>
    <property type="evidence" value="ECO:0007669"/>
    <property type="project" value="InterPro"/>
</dbReference>
<dbReference type="GO" id="GO:0031643">
    <property type="term" value="P:positive regulation of myelination"/>
    <property type="evidence" value="ECO:0007669"/>
    <property type="project" value="TreeGrafter"/>
</dbReference>
<comment type="caution">
    <text evidence="5">Lacks conserved residue(s) required for the propagation of feature annotation.</text>
</comment>
<feature type="disulfide bond" evidence="5">
    <location>
        <begin position="128"/>
        <end position="141"/>
    </location>
</feature>
<keyword evidence="3 5" id="KW-1015">Disulfide bond</keyword>
<evidence type="ECO:0000256" key="3">
    <source>
        <dbReference type="ARBA" id="ARBA00023157"/>
    </source>
</evidence>
<feature type="disulfide bond" evidence="5">
    <location>
        <begin position="174"/>
        <end position="192"/>
    </location>
</feature>
<dbReference type="PANTHER" id="PTHR47386">
    <property type="entry name" value="TUMOR NECROSIS FACTOR RECEPTOR SUPERFAMILY MEMBER 1B"/>
    <property type="match status" value="1"/>
</dbReference>
<dbReference type="Proteomes" id="UP000030759">
    <property type="component" value="Unassembled WGS sequence"/>
</dbReference>
<evidence type="ECO:0000256" key="4">
    <source>
        <dbReference type="ARBA" id="ARBA00023180"/>
    </source>
</evidence>
<keyword evidence="10" id="KW-0675">Receptor</keyword>
<feature type="compositionally biased region" description="Low complexity" evidence="6">
    <location>
        <begin position="929"/>
        <end position="941"/>
    </location>
</feature>
<dbReference type="GO" id="GO:0051044">
    <property type="term" value="P:positive regulation of membrane protein ectodomain proteolysis"/>
    <property type="evidence" value="ECO:0007669"/>
    <property type="project" value="TreeGrafter"/>
</dbReference>
<evidence type="ECO:0000256" key="1">
    <source>
        <dbReference type="ARBA" id="ARBA00022729"/>
    </source>
</evidence>
<organism evidence="10 11">
    <name type="scientific">Cricetulus griseus</name>
    <name type="common">Chinese hamster</name>
    <name type="synonym">Cricetulus barabensis griseus</name>
    <dbReference type="NCBI Taxonomy" id="10029"/>
    <lineage>
        <taxon>Eukaryota</taxon>
        <taxon>Metazoa</taxon>
        <taxon>Chordata</taxon>
        <taxon>Craniata</taxon>
        <taxon>Vertebrata</taxon>
        <taxon>Euteleostomi</taxon>
        <taxon>Mammalia</taxon>
        <taxon>Eutheria</taxon>
        <taxon>Euarchontoglires</taxon>
        <taxon>Glires</taxon>
        <taxon>Rodentia</taxon>
        <taxon>Myomorpha</taxon>
        <taxon>Muroidea</taxon>
        <taxon>Cricetidae</taxon>
        <taxon>Cricetinae</taxon>
        <taxon>Cricetulus</taxon>
    </lineage>
</organism>
<evidence type="ECO:0000256" key="7">
    <source>
        <dbReference type="SAM" id="Phobius"/>
    </source>
</evidence>
<evidence type="ECO:0000313" key="10">
    <source>
        <dbReference type="EMBL" id="ERE84512.1"/>
    </source>
</evidence>
<feature type="disulfide bond" evidence="5">
    <location>
        <begin position="640"/>
        <end position="655"/>
    </location>
</feature>
<feature type="transmembrane region" description="Helical" evidence="7">
    <location>
        <begin position="821"/>
        <end position="848"/>
    </location>
</feature>
<dbReference type="PROSITE" id="PS00652">
    <property type="entry name" value="TNFR_NGFR_1"/>
    <property type="match status" value="3"/>
</dbReference>
<keyword evidence="4" id="KW-0325">Glycoprotein</keyword>
<dbReference type="PRINTS" id="PR01923">
    <property type="entry name" value="TNFACTORR8"/>
</dbReference>